<reference evidence="1 2" key="1">
    <citation type="journal article" date="2014" name="Agronomy (Basel)">
        <title>A Draft Genome Sequence for Ensete ventricosum, the Drought-Tolerant Tree Against Hunger.</title>
        <authorList>
            <person name="Harrison J."/>
            <person name="Moore K.A."/>
            <person name="Paszkiewicz K."/>
            <person name="Jones T."/>
            <person name="Grant M."/>
            <person name="Ambacheew D."/>
            <person name="Muzemil S."/>
            <person name="Studholme D.J."/>
        </authorList>
    </citation>
    <scope>NUCLEOTIDE SEQUENCE [LARGE SCALE GENOMIC DNA]</scope>
</reference>
<proteinExistence type="predicted"/>
<gene>
    <name evidence="1" type="ORF">B296_00005156</name>
</gene>
<dbReference type="AlphaFoldDB" id="A0A427AB58"/>
<evidence type="ECO:0000313" key="1">
    <source>
        <dbReference type="EMBL" id="RRT73468.1"/>
    </source>
</evidence>
<name>A0A427AB58_ENSVE</name>
<comment type="caution">
    <text evidence="1">The sequence shown here is derived from an EMBL/GenBank/DDBJ whole genome shotgun (WGS) entry which is preliminary data.</text>
</comment>
<organism evidence="1 2">
    <name type="scientific">Ensete ventricosum</name>
    <name type="common">Abyssinian banana</name>
    <name type="synonym">Musa ensete</name>
    <dbReference type="NCBI Taxonomy" id="4639"/>
    <lineage>
        <taxon>Eukaryota</taxon>
        <taxon>Viridiplantae</taxon>
        <taxon>Streptophyta</taxon>
        <taxon>Embryophyta</taxon>
        <taxon>Tracheophyta</taxon>
        <taxon>Spermatophyta</taxon>
        <taxon>Magnoliopsida</taxon>
        <taxon>Liliopsida</taxon>
        <taxon>Zingiberales</taxon>
        <taxon>Musaceae</taxon>
        <taxon>Ensete</taxon>
    </lineage>
</organism>
<sequence length="72" mass="7847">MKFEMPGIYDLELNSRPNLPHVFLHQGHVTLFVGPDEYVVHSRPPVDGAGGAQVASTVVHAVPRPHLGGHFL</sequence>
<dbReference type="Proteomes" id="UP000287651">
    <property type="component" value="Unassembled WGS sequence"/>
</dbReference>
<protein>
    <submittedName>
        <fullName evidence="1">Uncharacterized protein</fullName>
    </submittedName>
</protein>
<dbReference type="EMBL" id="AMZH03003084">
    <property type="protein sequence ID" value="RRT73468.1"/>
    <property type="molecule type" value="Genomic_DNA"/>
</dbReference>
<evidence type="ECO:0000313" key="2">
    <source>
        <dbReference type="Proteomes" id="UP000287651"/>
    </source>
</evidence>
<accession>A0A427AB58</accession>